<proteinExistence type="inferred from homology"/>
<evidence type="ECO:0000256" key="3">
    <source>
        <dbReference type="ARBA" id="ARBA00022475"/>
    </source>
</evidence>
<feature type="transmembrane region" description="Helical" evidence="7">
    <location>
        <begin position="12"/>
        <end position="39"/>
    </location>
</feature>
<protein>
    <submittedName>
        <fullName evidence="9">Sugar ABC transporter permease</fullName>
    </submittedName>
</protein>
<feature type="domain" description="ABC transmembrane type-1" evidence="8">
    <location>
        <begin position="74"/>
        <end position="288"/>
    </location>
</feature>
<dbReference type="Proteomes" id="UP000261166">
    <property type="component" value="Unassembled WGS sequence"/>
</dbReference>
<dbReference type="CDD" id="cd06261">
    <property type="entry name" value="TM_PBP2"/>
    <property type="match status" value="1"/>
</dbReference>
<dbReference type="GO" id="GO:0055085">
    <property type="term" value="P:transmembrane transport"/>
    <property type="evidence" value="ECO:0007669"/>
    <property type="project" value="InterPro"/>
</dbReference>
<feature type="transmembrane region" description="Helical" evidence="7">
    <location>
        <begin position="78"/>
        <end position="98"/>
    </location>
</feature>
<evidence type="ECO:0000256" key="6">
    <source>
        <dbReference type="ARBA" id="ARBA00023136"/>
    </source>
</evidence>
<sequence>MGKKVIPGRRKKYNLLFMTLPFMIIVLLFNYVPIFGWIYSVFDYIPGVSVFDCDFVGLDYFRLIFKDANVVRTLKNTFIFAVIGIVLTPLPMFFAILLNEIKCGPVRRVVQTFTTLPNFISWVIIFSLAFSLFATDGVVTTLIARITGSEVNSILSSGESVYWFQTALGIWKSLGWSSIIYLAAIAGIDQEQYEAARVDGAGYVQCALHVTLPSLMETYVVLFILQIGNFLNTGYEQYMLFKNALTANNIEVLDLYTYRIGLENMDYSYGVAISILKSIVSISLVVLANMVAKKIRGNTVI</sequence>
<dbReference type="SUPFAM" id="SSF161098">
    <property type="entry name" value="MetI-like"/>
    <property type="match status" value="1"/>
</dbReference>
<evidence type="ECO:0000256" key="2">
    <source>
        <dbReference type="ARBA" id="ARBA00022448"/>
    </source>
</evidence>
<dbReference type="InterPro" id="IPR035906">
    <property type="entry name" value="MetI-like_sf"/>
</dbReference>
<dbReference type="AlphaFoldDB" id="A0A3E3IQ69"/>
<dbReference type="PANTHER" id="PTHR43227">
    <property type="entry name" value="BLL4140 PROTEIN"/>
    <property type="match status" value="1"/>
</dbReference>
<evidence type="ECO:0000256" key="7">
    <source>
        <dbReference type="RuleBase" id="RU363032"/>
    </source>
</evidence>
<keyword evidence="2 7" id="KW-0813">Transport</keyword>
<dbReference type="InterPro" id="IPR000515">
    <property type="entry name" value="MetI-like"/>
</dbReference>
<keyword evidence="4 7" id="KW-0812">Transmembrane</keyword>
<dbReference type="InterPro" id="IPR050809">
    <property type="entry name" value="UgpAE/MalFG_permease"/>
</dbReference>
<dbReference type="GO" id="GO:0005886">
    <property type="term" value="C:plasma membrane"/>
    <property type="evidence" value="ECO:0007669"/>
    <property type="project" value="UniProtKB-SubCell"/>
</dbReference>
<keyword evidence="5 7" id="KW-1133">Transmembrane helix</keyword>
<organism evidence="9 10">
    <name type="scientific">Eisenbergiella massiliensis</name>
    <dbReference type="NCBI Taxonomy" id="1720294"/>
    <lineage>
        <taxon>Bacteria</taxon>
        <taxon>Bacillati</taxon>
        <taxon>Bacillota</taxon>
        <taxon>Clostridia</taxon>
        <taxon>Lachnospirales</taxon>
        <taxon>Lachnospiraceae</taxon>
        <taxon>Eisenbergiella</taxon>
    </lineage>
</organism>
<keyword evidence="3" id="KW-1003">Cell membrane</keyword>
<evidence type="ECO:0000256" key="5">
    <source>
        <dbReference type="ARBA" id="ARBA00022989"/>
    </source>
</evidence>
<feature type="transmembrane region" description="Helical" evidence="7">
    <location>
        <begin position="267"/>
        <end position="288"/>
    </location>
</feature>
<dbReference type="Pfam" id="PF00528">
    <property type="entry name" value="BPD_transp_1"/>
    <property type="match status" value="1"/>
</dbReference>
<dbReference type="PROSITE" id="PS50928">
    <property type="entry name" value="ABC_TM1"/>
    <property type="match status" value="1"/>
</dbReference>
<evidence type="ECO:0000313" key="10">
    <source>
        <dbReference type="Proteomes" id="UP000261166"/>
    </source>
</evidence>
<dbReference type="RefSeq" id="WP_025488429.1">
    <property type="nucleotide sequence ID" value="NZ_CALBAU010000306.1"/>
</dbReference>
<keyword evidence="6 7" id="KW-0472">Membrane</keyword>
<comment type="subcellular location">
    <subcellularLocation>
        <location evidence="1 7">Cell membrane</location>
        <topology evidence="1 7">Multi-pass membrane protein</topology>
    </subcellularLocation>
</comment>
<evidence type="ECO:0000259" key="8">
    <source>
        <dbReference type="PROSITE" id="PS50928"/>
    </source>
</evidence>
<evidence type="ECO:0000313" key="9">
    <source>
        <dbReference type="EMBL" id="RGE69217.1"/>
    </source>
</evidence>
<dbReference type="Gene3D" id="1.10.3720.10">
    <property type="entry name" value="MetI-like"/>
    <property type="match status" value="1"/>
</dbReference>
<comment type="similarity">
    <text evidence="7">Belongs to the binding-protein-dependent transport system permease family.</text>
</comment>
<feature type="transmembrane region" description="Helical" evidence="7">
    <location>
        <begin position="200"/>
        <end position="225"/>
    </location>
</feature>
<comment type="caution">
    <text evidence="9">The sequence shown here is derived from an EMBL/GenBank/DDBJ whole genome shotgun (WGS) entry which is preliminary data.</text>
</comment>
<evidence type="ECO:0000256" key="4">
    <source>
        <dbReference type="ARBA" id="ARBA00022692"/>
    </source>
</evidence>
<name>A0A3E3IQ69_9FIRM</name>
<gene>
    <name evidence="9" type="ORF">DWY69_17830</name>
</gene>
<dbReference type="EMBL" id="QVLU01000017">
    <property type="protein sequence ID" value="RGE69217.1"/>
    <property type="molecule type" value="Genomic_DNA"/>
</dbReference>
<dbReference type="OrthoDB" id="2637002at2"/>
<evidence type="ECO:0000256" key="1">
    <source>
        <dbReference type="ARBA" id="ARBA00004651"/>
    </source>
</evidence>
<dbReference type="PANTHER" id="PTHR43227:SF11">
    <property type="entry name" value="BLL4140 PROTEIN"/>
    <property type="match status" value="1"/>
</dbReference>
<accession>A0A3E3IQ69</accession>
<feature type="transmembrane region" description="Helical" evidence="7">
    <location>
        <begin position="119"/>
        <end position="143"/>
    </location>
</feature>
<reference evidence="9 10" key="1">
    <citation type="submission" date="2018-08" db="EMBL/GenBank/DDBJ databases">
        <title>A genome reference for cultivated species of the human gut microbiota.</title>
        <authorList>
            <person name="Zou Y."/>
            <person name="Xue W."/>
            <person name="Luo G."/>
        </authorList>
    </citation>
    <scope>NUCLEOTIDE SEQUENCE [LARGE SCALE GENOMIC DNA]</scope>
    <source>
        <strain evidence="9 10">AF26-4BH</strain>
    </source>
</reference>
<feature type="transmembrane region" description="Helical" evidence="7">
    <location>
        <begin position="163"/>
        <end position="188"/>
    </location>
</feature>